<evidence type="ECO:0008006" key="3">
    <source>
        <dbReference type="Google" id="ProtNLM"/>
    </source>
</evidence>
<dbReference type="RefSeq" id="WP_123745003.1">
    <property type="nucleotide sequence ID" value="NZ_RJKM01000001.1"/>
</dbReference>
<evidence type="ECO:0000313" key="1">
    <source>
        <dbReference type="EMBL" id="ROP39539.1"/>
    </source>
</evidence>
<evidence type="ECO:0000313" key="2">
    <source>
        <dbReference type="Proteomes" id="UP000268727"/>
    </source>
</evidence>
<reference evidence="1 2" key="1">
    <citation type="submission" date="2018-11" db="EMBL/GenBank/DDBJ databases">
        <title>Sequencing the genomes of 1000 actinobacteria strains.</title>
        <authorList>
            <person name="Klenk H.-P."/>
        </authorList>
    </citation>
    <scope>NUCLEOTIDE SEQUENCE [LARGE SCALE GENOMIC DNA]</scope>
    <source>
        <strain evidence="1 2">DSM 44231</strain>
    </source>
</reference>
<proteinExistence type="predicted"/>
<sequence length="151" mass="15835">MEQETGLLGAVAAAGGAVGRAVGEVFKAEKRLGDAVTGGPAGGQQFTVTKDTVLQAGKIIQGQVDALWTSYGAAVRDLRVSMGGLDAVNEDIAEAWNERLLDHDDSYARRVEQYIESLVALVEQLRAAAKQYGHTDEEVTAAMGAASASQQ</sequence>
<accession>A0A3N1HAK6</accession>
<dbReference type="Proteomes" id="UP000268727">
    <property type="component" value="Unassembled WGS sequence"/>
</dbReference>
<dbReference type="AlphaFoldDB" id="A0A3N1HAK6"/>
<name>A0A3N1HAK6_9PSEU</name>
<keyword evidence="2" id="KW-1185">Reference proteome</keyword>
<protein>
    <recommendedName>
        <fullName evidence="3">Excreted virulence factor EspC (Type VII ESX diderm)</fullName>
    </recommendedName>
</protein>
<gene>
    <name evidence="1" type="ORF">EDD40_4928</name>
</gene>
<dbReference type="OrthoDB" id="3697873at2"/>
<dbReference type="EMBL" id="RJKM01000001">
    <property type="protein sequence ID" value="ROP39539.1"/>
    <property type="molecule type" value="Genomic_DNA"/>
</dbReference>
<organism evidence="1 2">
    <name type="scientific">Saccharothrix texasensis</name>
    <dbReference type="NCBI Taxonomy" id="103734"/>
    <lineage>
        <taxon>Bacteria</taxon>
        <taxon>Bacillati</taxon>
        <taxon>Actinomycetota</taxon>
        <taxon>Actinomycetes</taxon>
        <taxon>Pseudonocardiales</taxon>
        <taxon>Pseudonocardiaceae</taxon>
        <taxon>Saccharothrix</taxon>
    </lineage>
</organism>
<comment type="caution">
    <text evidence="1">The sequence shown here is derived from an EMBL/GenBank/DDBJ whole genome shotgun (WGS) entry which is preliminary data.</text>
</comment>